<evidence type="ECO:0000313" key="4">
    <source>
        <dbReference type="Proteomes" id="UP000324222"/>
    </source>
</evidence>
<accession>A0A5B7JUC9</accession>
<organism evidence="3 4">
    <name type="scientific">Portunus trituberculatus</name>
    <name type="common">Swimming crab</name>
    <name type="synonym">Neptunus trituberculatus</name>
    <dbReference type="NCBI Taxonomy" id="210409"/>
    <lineage>
        <taxon>Eukaryota</taxon>
        <taxon>Metazoa</taxon>
        <taxon>Ecdysozoa</taxon>
        <taxon>Arthropoda</taxon>
        <taxon>Crustacea</taxon>
        <taxon>Multicrustacea</taxon>
        <taxon>Malacostraca</taxon>
        <taxon>Eumalacostraca</taxon>
        <taxon>Eucarida</taxon>
        <taxon>Decapoda</taxon>
        <taxon>Pleocyemata</taxon>
        <taxon>Brachyura</taxon>
        <taxon>Eubrachyura</taxon>
        <taxon>Portunoidea</taxon>
        <taxon>Portunidae</taxon>
        <taxon>Portuninae</taxon>
        <taxon>Portunus</taxon>
    </lineage>
</organism>
<feature type="compositionally biased region" description="Gly residues" evidence="1">
    <location>
        <begin position="26"/>
        <end position="37"/>
    </location>
</feature>
<proteinExistence type="predicted"/>
<protein>
    <submittedName>
        <fullName evidence="3">Uncharacterized protein</fullName>
    </submittedName>
</protein>
<evidence type="ECO:0000313" key="3">
    <source>
        <dbReference type="EMBL" id="MPC95954.1"/>
    </source>
</evidence>
<sequence>MFFTPLPVLAPVAVLVLSIQSPGRSDAGGGTGQGGGEEQAAAGQTPPPPPPLVQLNEANYGNAAIKRFSLSALISVVDKTLLGLSCYCSSAPADYPPSSSSSCSSLMFCSASCSCWGMFSMALSGQCLPLPPLALSRPLRLLSGRGDPLRPPTLTPCSASTYTR</sequence>
<gene>
    <name evidence="3" type="ORF">E2C01_091184</name>
</gene>
<name>A0A5B7JUC9_PORTR</name>
<feature type="region of interest" description="Disordered" evidence="1">
    <location>
        <begin position="24"/>
        <end position="50"/>
    </location>
</feature>
<feature type="chain" id="PRO_5023008508" evidence="2">
    <location>
        <begin position="26"/>
        <end position="164"/>
    </location>
</feature>
<dbReference type="EMBL" id="VSRR010104089">
    <property type="protein sequence ID" value="MPC95954.1"/>
    <property type="molecule type" value="Genomic_DNA"/>
</dbReference>
<feature type="signal peptide" evidence="2">
    <location>
        <begin position="1"/>
        <end position="25"/>
    </location>
</feature>
<dbReference type="AlphaFoldDB" id="A0A5B7JUC9"/>
<evidence type="ECO:0000256" key="2">
    <source>
        <dbReference type="SAM" id="SignalP"/>
    </source>
</evidence>
<evidence type="ECO:0000256" key="1">
    <source>
        <dbReference type="SAM" id="MobiDB-lite"/>
    </source>
</evidence>
<comment type="caution">
    <text evidence="3">The sequence shown here is derived from an EMBL/GenBank/DDBJ whole genome shotgun (WGS) entry which is preliminary data.</text>
</comment>
<reference evidence="3 4" key="1">
    <citation type="submission" date="2019-05" db="EMBL/GenBank/DDBJ databases">
        <title>Another draft genome of Portunus trituberculatus and its Hox gene families provides insights of decapod evolution.</title>
        <authorList>
            <person name="Jeong J.-H."/>
            <person name="Song I."/>
            <person name="Kim S."/>
            <person name="Choi T."/>
            <person name="Kim D."/>
            <person name="Ryu S."/>
            <person name="Kim W."/>
        </authorList>
    </citation>
    <scope>NUCLEOTIDE SEQUENCE [LARGE SCALE GENOMIC DNA]</scope>
    <source>
        <tissue evidence="3">Muscle</tissue>
    </source>
</reference>
<dbReference type="Proteomes" id="UP000324222">
    <property type="component" value="Unassembled WGS sequence"/>
</dbReference>
<keyword evidence="2" id="KW-0732">Signal</keyword>
<keyword evidence="4" id="KW-1185">Reference proteome</keyword>